<evidence type="ECO:0008006" key="3">
    <source>
        <dbReference type="Google" id="ProtNLM"/>
    </source>
</evidence>
<keyword evidence="2" id="KW-1185">Reference proteome</keyword>
<name>A0A8S1UPD3_9CILI</name>
<dbReference type="AlphaFoldDB" id="A0A8S1UPD3"/>
<evidence type="ECO:0000313" key="2">
    <source>
        <dbReference type="Proteomes" id="UP000689195"/>
    </source>
</evidence>
<dbReference type="OrthoDB" id="307711at2759"/>
<accession>A0A8S1UPD3</accession>
<sequence length="442" mass="52798">MGQNWGSPQIVQQSMINNSDFLKQEVDAQLTLEKCPHLRHLIDFDFYQDKNQSENQKKIKFNCKPDFTKLKNLEQLNLENQINFNHFQDIFQQLIEGLYEMHKNNFIGRCISIECITYTIGKTLNYGSFGYFHSVDQLQFPPECLYKLINTYETDYWLVAKIMWQLYNKKREYYGKSIQQLGSDLLKFAINAQYIDENKEPNQLVKLINKMLPINCGQRISICKVLDQLNFKLKEEMKSFYSNYEFGPYFLRLMKQTEKRDYQKIFVYEIDLTNKICNNFCQEIFQILLTYIALQLCFHFPTKEENIYPLLLSTLSKYLTISSKILKDKLILQEQGHMGDTENYIKLLQQIINSHNQAYKFEKHVIKQWQMDFQQLNGLNDQEKIKIINFKLHQFRALANEPETIAQKILLNLLCNLKVKEFKSQNLELDLLKFLQEIQRKK</sequence>
<reference evidence="1" key="1">
    <citation type="submission" date="2021-01" db="EMBL/GenBank/DDBJ databases">
        <authorList>
            <consortium name="Genoscope - CEA"/>
            <person name="William W."/>
        </authorList>
    </citation>
    <scope>NUCLEOTIDE SEQUENCE</scope>
</reference>
<organism evidence="1 2">
    <name type="scientific">Paramecium pentaurelia</name>
    <dbReference type="NCBI Taxonomy" id="43138"/>
    <lineage>
        <taxon>Eukaryota</taxon>
        <taxon>Sar</taxon>
        <taxon>Alveolata</taxon>
        <taxon>Ciliophora</taxon>
        <taxon>Intramacronucleata</taxon>
        <taxon>Oligohymenophorea</taxon>
        <taxon>Peniculida</taxon>
        <taxon>Parameciidae</taxon>
        <taxon>Paramecium</taxon>
    </lineage>
</organism>
<dbReference type="Proteomes" id="UP000689195">
    <property type="component" value="Unassembled WGS sequence"/>
</dbReference>
<comment type="caution">
    <text evidence="1">The sequence shown here is derived from an EMBL/GenBank/DDBJ whole genome shotgun (WGS) entry which is preliminary data.</text>
</comment>
<proteinExistence type="predicted"/>
<dbReference type="EMBL" id="CAJJDO010000043">
    <property type="protein sequence ID" value="CAD8165602.1"/>
    <property type="molecule type" value="Genomic_DNA"/>
</dbReference>
<evidence type="ECO:0000313" key="1">
    <source>
        <dbReference type="EMBL" id="CAD8165602.1"/>
    </source>
</evidence>
<protein>
    <recommendedName>
        <fullName evidence="3">Protein kinase domain-containing protein</fullName>
    </recommendedName>
</protein>
<gene>
    <name evidence="1" type="ORF">PPENT_87.1.T0430033</name>
</gene>